<keyword evidence="2" id="KW-0238">DNA-binding</keyword>
<dbReference type="InterPro" id="IPR041657">
    <property type="entry name" value="HTH_17"/>
</dbReference>
<dbReference type="NCBIfam" id="TIGR01764">
    <property type="entry name" value="excise"/>
    <property type="match status" value="1"/>
</dbReference>
<evidence type="ECO:0000259" key="1">
    <source>
        <dbReference type="Pfam" id="PF12728"/>
    </source>
</evidence>
<evidence type="ECO:0000313" key="3">
    <source>
        <dbReference type="Proteomes" id="UP000265768"/>
    </source>
</evidence>
<protein>
    <submittedName>
        <fullName evidence="2">DNA-binding protein</fullName>
    </submittedName>
</protein>
<evidence type="ECO:0000313" key="2">
    <source>
        <dbReference type="EMBL" id="RJL21128.1"/>
    </source>
</evidence>
<organism evidence="2 3">
    <name type="scientific">Bailinhaonella thermotolerans</name>
    <dbReference type="NCBI Taxonomy" id="1070861"/>
    <lineage>
        <taxon>Bacteria</taxon>
        <taxon>Bacillati</taxon>
        <taxon>Actinomycetota</taxon>
        <taxon>Actinomycetes</taxon>
        <taxon>Streptosporangiales</taxon>
        <taxon>Streptosporangiaceae</taxon>
        <taxon>Bailinhaonella</taxon>
    </lineage>
</organism>
<sequence length="60" mass="6741">MSVTQVAEMFDCSDSTVMSLIHRKELPAVRVGRRCYRILRPHAVAHLASRLTVEPGLTPH</sequence>
<keyword evidence="3" id="KW-1185">Reference proteome</keyword>
<dbReference type="InterPro" id="IPR010093">
    <property type="entry name" value="SinI_DNA-bd"/>
</dbReference>
<gene>
    <name evidence="2" type="ORF">D5H75_38330</name>
</gene>
<dbReference type="GO" id="GO:0003677">
    <property type="term" value="F:DNA binding"/>
    <property type="evidence" value="ECO:0007669"/>
    <property type="project" value="UniProtKB-KW"/>
</dbReference>
<reference evidence="2 3" key="1">
    <citation type="submission" date="2018-09" db="EMBL/GenBank/DDBJ databases">
        <title>YIM 75507 draft genome.</title>
        <authorList>
            <person name="Tang S."/>
            <person name="Feng Y."/>
        </authorList>
    </citation>
    <scope>NUCLEOTIDE SEQUENCE [LARGE SCALE GENOMIC DNA]</scope>
    <source>
        <strain evidence="2 3">YIM 75507</strain>
    </source>
</reference>
<dbReference type="Pfam" id="PF12728">
    <property type="entry name" value="HTH_17"/>
    <property type="match status" value="1"/>
</dbReference>
<comment type="caution">
    <text evidence="2">The sequence shown here is derived from an EMBL/GenBank/DDBJ whole genome shotgun (WGS) entry which is preliminary data.</text>
</comment>
<name>A0A3A4A072_9ACTN</name>
<dbReference type="EMBL" id="QZEY01000027">
    <property type="protein sequence ID" value="RJL21128.1"/>
    <property type="molecule type" value="Genomic_DNA"/>
</dbReference>
<accession>A0A3A4A072</accession>
<dbReference type="AlphaFoldDB" id="A0A3A4A072"/>
<feature type="domain" description="Helix-turn-helix" evidence="1">
    <location>
        <begin position="1"/>
        <end position="40"/>
    </location>
</feature>
<dbReference type="Proteomes" id="UP000265768">
    <property type="component" value="Unassembled WGS sequence"/>
</dbReference>
<proteinExistence type="predicted"/>